<organism evidence="1 2">
    <name type="scientific">Nepenthes gracilis</name>
    <name type="common">Slender pitcher plant</name>
    <dbReference type="NCBI Taxonomy" id="150966"/>
    <lineage>
        <taxon>Eukaryota</taxon>
        <taxon>Viridiplantae</taxon>
        <taxon>Streptophyta</taxon>
        <taxon>Embryophyta</taxon>
        <taxon>Tracheophyta</taxon>
        <taxon>Spermatophyta</taxon>
        <taxon>Magnoliopsida</taxon>
        <taxon>eudicotyledons</taxon>
        <taxon>Gunneridae</taxon>
        <taxon>Pentapetalae</taxon>
        <taxon>Caryophyllales</taxon>
        <taxon>Nepenthaceae</taxon>
        <taxon>Nepenthes</taxon>
    </lineage>
</organism>
<evidence type="ECO:0000313" key="2">
    <source>
        <dbReference type="Proteomes" id="UP001279734"/>
    </source>
</evidence>
<name>A0AAD3TA26_NEPGR</name>
<comment type="caution">
    <text evidence="1">The sequence shown here is derived from an EMBL/GenBank/DDBJ whole genome shotgun (WGS) entry which is preliminary data.</text>
</comment>
<evidence type="ECO:0000313" key="1">
    <source>
        <dbReference type="EMBL" id="GMH25159.1"/>
    </source>
</evidence>
<dbReference type="Proteomes" id="UP001279734">
    <property type="component" value="Unassembled WGS sequence"/>
</dbReference>
<reference evidence="1" key="1">
    <citation type="submission" date="2023-05" db="EMBL/GenBank/DDBJ databases">
        <title>Nepenthes gracilis genome sequencing.</title>
        <authorList>
            <person name="Fukushima K."/>
        </authorList>
    </citation>
    <scope>NUCLEOTIDE SEQUENCE</scope>
    <source>
        <strain evidence="1">SING2019-196</strain>
    </source>
</reference>
<dbReference type="EMBL" id="BSYO01000029">
    <property type="protein sequence ID" value="GMH25159.1"/>
    <property type="molecule type" value="Genomic_DNA"/>
</dbReference>
<gene>
    <name evidence="1" type="ORF">Nepgr_027002</name>
</gene>
<keyword evidence="2" id="KW-1185">Reference proteome</keyword>
<dbReference type="AlphaFoldDB" id="A0AAD3TA26"/>
<proteinExistence type="predicted"/>
<sequence length="198" mass="22711">MMLNIRELNFRPENCRHQIGTTMQHTFLKLRPNPKTLKGFLRLATIRCEGKKLQSLDGLVQELKPLDDKTRDLGPLETKLQDACPIPRRVDVMKLTIENGPNFVQLVSYATSSCDLSPGFEMTIRIPDVRTRITLQIKEEIMLWESLNGVALSISFSSWWQPHHDRISLPYAIWHFPSLVLLEGCDDVQSCSCYAIET</sequence>
<protein>
    <submittedName>
        <fullName evidence="1">Uncharacterized protein</fullName>
    </submittedName>
</protein>
<accession>A0AAD3TA26</accession>